<dbReference type="Gene3D" id="3.30.1150.10">
    <property type="match status" value="1"/>
</dbReference>
<evidence type="ECO:0000256" key="2">
    <source>
        <dbReference type="ARBA" id="ARBA00022692"/>
    </source>
</evidence>
<comment type="subcellular location">
    <subcellularLocation>
        <location evidence="1">Membrane</location>
        <topology evidence="1">Single-pass membrane protein</topology>
    </subcellularLocation>
</comment>
<evidence type="ECO:0000256" key="4">
    <source>
        <dbReference type="ARBA" id="ARBA00023136"/>
    </source>
</evidence>
<feature type="region of interest" description="Disordered" evidence="5">
    <location>
        <begin position="35"/>
        <end position="60"/>
    </location>
</feature>
<dbReference type="GO" id="GO:0055085">
    <property type="term" value="P:transmembrane transport"/>
    <property type="evidence" value="ECO:0007669"/>
    <property type="project" value="InterPro"/>
</dbReference>
<sequence>MIIAGISLMVGSLHPAIAPTSVRLAEPAEGEVRVVGTGDADPTCPSGYDAPDEYPSNPTPRCNPGRWVTTDDYPEAAINAGEEGVTSFTLSIDAEGHPTNCRINSSSGSSRLDARVCPLVMRRAKFVPAFSEAGKPVEAEWSSAIRWEIPKKRLADVAPAGRLIGTYIIEKDGTGSECEVSAAEGWAAEYQFCDLPEFEPVLNDEGQPMRVKVRIMQQVVHEPLPE</sequence>
<dbReference type="EMBL" id="SDPV01000001">
    <property type="protein sequence ID" value="RXZ66298.1"/>
    <property type="molecule type" value="Genomic_DNA"/>
</dbReference>
<keyword evidence="4" id="KW-0472">Membrane</keyword>
<proteinExistence type="predicted"/>
<dbReference type="SUPFAM" id="SSF74653">
    <property type="entry name" value="TolA/TonB C-terminal domain"/>
    <property type="match status" value="1"/>
</dbReference>
<name>A0A4Q2KLV1_9SPHN</name>
<dbReference type="NCBIfam" id="TIGR01352">
    <property type="entry name" value="tonB_Cterm"/>
    <property type="match status" value="1"/>
</dbReference>
<dbReference type="InterPro" id="IPR037682">
    <property type="entry name" value="TonB_C"/>
</dbReference>
<evidence type="ECO:0000256" key="1">
    <source>
        <dbReference type="ARBA" id="ARBA00004167"/>
    </source>
</evidence>
<evidence type="ECO:0000313" key="8">
    <source>
        <dbReference type="Proteomes" id="UP000293623"/>
    </source>
</evidence>
<dbReference type="RefSeq" id="WP_129523772.1">
    <property type="nucleotide sequence ID" value="NZ_SDPV01000001.1"/>
</dbReference>
<dbReference type="Pfam" id="PF03544">
    <property type="entry name" value="TonB_C"/>
    <property type="match status" value="1"/>
</dbReference>
<dbReference type="GO" id="GO:0016020">
    <property type="term" value="C:membrane"/>
    <property type="evidence" value="ECO:0007669"/>
    <property type="project" value="UniProtKB-SubCell"/>
</dbReference>
<dbReference type="Proteomes" id="UP000293623">
    <property type="component" value="Unassembled WGS sequence"/>
</dbReference>
<evidence type="ECO:0000259" key="6">
    <source>
        <dbReference type="PROSITE" id="PS52015"/>
    </source>
</evidence>
<accession>A0A4Q2KLV1</accession>
<evidence type="ECO:0000313" key="7">
    <source>
        <dbReference type="EMBL" id="RXZ66298.1"/>
    </source>
</evidence>
<keyword evidence="3" id="KW-1133">Transmembrane helix</keyword>
<feature type="domain" description="TonB C-terminal" evidence="6">
    <location>
        <begin position="58"/>
        <end position="156"/>
    </location>
</feature>
<comment type="caution">
    <text evidence="7">The sequence shown here is derived from an EMBL/GenBank/DDBJ whole genome shotgun (WGS) entry which is preliminary data.</text>
</comment>
<dbReference type="OrthoDB" id="7585155at2"/>
<gene>
    <name evidence="7" type="ORF">ETX26_06255</name>
</gene>
<reference evidence="7 8" key="1">
    <citation type="submission" date="2019-01" db="EMBL/GenBank/DDBJ databases">
        <title>Altererythrobacter rhizovicinus sp. nov., isolated from the rhizosphere soil of Haloxylon ammodendron.</title>
        <authorList>
            <person name="Li H.-P."/>
            <person name="Gou J.-Y."/>
            <person name="Yao D."/>
            <person name="Han Q.-Q."/>
            <person name="Shao K.-Z."/>
            <person name="Zhao Q."/>
            <person name="Zhang J.-L."/>
        </authorList>
    </citation>
    <scope>NUCLEOTIDE SEQUENCE [LARGE SCALE GENOMIC DNA]</scope>
    <source>
        <strain evidence="7 8">AY-3R</strain>
    </source>
</reference>
<dbReference type="PROSITE" id="PS52015">
    <property type="entry name" value="TONB_CTD"/>
    <property type="match status" value="1"/>
</dbReference>
<keyword evidence="2" id="KW-0812">Transmembrane</keyword>
<dbReference type="InterPro" id="IPR006260">
    <property type="entry name" value="TonB/TolA_C"/>
</dbReference>
<evidence type="ECO:0000256" key="5">
    <source>
        <dbReference type="SAM" id="MobiDB-lite"/>
    </source>
</evidence>
<organism evidence="7 8">
    <name type="scientific">Pelagerythrobacter rhizovicinus</name>
    <dbReference type="NCBI Taxonomy" id="2268576"/>
    <lineage>
        <taxon>Bacteria</taxon>
        <taxon>Pseudomonadati</taxon>
        <taxon>Pseudomonadota</taxon>
        <taxon>Alphaproteobacteria</taxon>
        <taxon>Sphingomonadales</taxon>
        <taxon>Erythrobacteraceae</taxon>
        <taxon>Pelagerythrobacter</taxon>
    </lineage>
</organism>
<protein>
    <submittedName>
        <fullName evidence="7">Energy transducer TonB</fullName>
    </submittedName>
</protein>
<keyword evidence="8" id="KW-1185">Reference proteome</keyword>
<dbReference type="AlphaFoldDB" id="A0A4Q2KLV1"/>
<evidence type="ECO:0000256" key="3">
    <source>
        <dbReference type="ARBA" id="ARBA00022989"/>
    </source>
</evidence>